<dbReference type="Proteomes" id="UP001596074">
    <property type="component" value="Unassembled WGS sequence"/>
</dbReference>
<dbReference type="EMBL" id="JBHSON010000071">
    <property type="protein sequence ID" value="MFC5751554.1"/>
    <property type="molecule type" value="Genomic_DNA"/>
</dbReference>
<reference evidence="3" key="1">
    <citation type="journal article" date="2019" name="Int. J. Syst. Evol. Microbiol.">
        <title>The Global Catalogue of Microorganisms (GCM) 10K type strain sequencing project: providing services to taxonomists for standard genome sequencing and annotation.</title>
        <authorList>
            <consortium name="The Broad Institute Genomics Platform"/>
            <consortium name="The Broad Institute Genome Sequencing Center for Infectious Disease"/>
            <person name="Wu L."/>
            <person name="Ma J."/>
        </authorList>
    </citation>
    <scope>NUCLEOTIDE SEQUENCE [LARGE SCALE GENOMIC DNA]</scope>
    <source>
        <strain evidence="3">KCTC 42087</strain>
    </source>
</reference>
<dbReference type="Gene3D" id="3.40.50.1820">
    <property type="entry name" value="alpha/beta hydrolase"/>
    <property type="match status" value="1"/>
</dbReference>
<dbReference type="GO" id="GO:0016787">
    <property type="term" value="F:hydrolase activity"/>
    <property type="evidence" value="ECO:0007669"/>
    <property type="project" value="UniProtKB-KW"/>
</dbReference>
<feature type="chain" id="PRO_5046439277" evidence="1">
    <location>
        <begin position="34"/>
        <end position="350"/>
    </location>
</feature>
<dbReference type="PANTHER" id="PTHR48098">
    <property type="entry name" value="ENTEROCHELIN ESTERASE-RELATED"/>
    <property type="match status" value="1"/>
</dbReference>
<name>A0ABW1ABP0_9ACTN</name>
<sequence>MTRHEGRSRTGRGPRAGALLAAAALVMGMTAVAAPPGTAAAAPTFTRAQPFRPADTGARITAETRLGPQEVDITIESPSLGRSVKTRILLPRDWRADATATWPVLYAYHGGQDDYTSWPRNTDIEGWAAGYDAIVVMPEAADGAYADWYNYGFRGTPKWETFHTKEVVQLVERNYHAGTARAAIGDSAGGQGAITYAAKYPGMFRHVASLSGVLWLRAPGMPSLIMATNALNGQDPIAIYGFLVLNAANWRAHDPYELAPRLAGTKVFFSSGTTGNPGPGDPDAPPWDVGLFGEQAVGATNLAFRDRLDRLGVPYTADLYGDGRHNWPAWTRVASRVWPDLMASIGAREL</sequence>
<comment type="caution">
    <text evidence="2">The sequence shown here is derived from an EMBL/GenBank/DDBJ whole genome shotgun (WGS) entry which is preliminary data.</text>
</comment>
<keyword evidence="2" id="KW-0378">Hydrolase</keyword>
<organism evidence="2 3">
    <name type="scientific">Actinomadura rugatobispora</name>
    <dbReference type="NCBI Taxonomy" id="1994"/>
    <lineage>
        <taxon>Bacteria</taxon>
        <taxon>Bacillati</taxon>
        <taxon>Actinomycetota</taxon>
        <taxon>Actinomycetes</taxon>
        <taxon>Streptosporangiales</taxon>
        <taxon>Thermomonosporaceae</taxon>
        <taxon>Actinomadura</taxon>
    </lineage>
</organism>
<evidence type="ECO:0000313" key="2">
    <source>
        <dbReference type="EMBL" id="MFC5751554.1"/>
    </source>
</evidence>
<dbReference type="InterPro" id="IPR029058">
    <property type="entry name" value="AB_hydrolase_fold"/>
</dbReference>
<dbReference type="Pfam" id="PF00756">
    <property type="entry name" value="Esterase"/>
    <property type="match status" value="1"/>
</dbReference>
<dbReference type="PANTHER" id="PTHR48098:SF1">
    <property type="entry name" value="DIACYLGLYCEROL ACYLTRANSFERASE_MYCOLYLTRANSFERASE AG85A"/>
    <property type="match status" value="1"/>
</dbReference>
<evidence type="ECO:0000256" key="1">
    <source>
        <dbReference type="SAM" id="SignalP"/>
    </source>
</evidence>
<evidence type="ECO:0000313" key="3">
    <source>
        <dbReference type="Proteomes" id="UP001596074"/>
    </source>
</evidence>
<dbReference type="InterPro" id="IPR050583">
    <property type="entry name" value="Mycobacterial_A85_antigen"/>
</dbReference>
<keyword evidence="1" id="KW-0732">Signal</keyword>
<gene>
    <name evidence="2" type="ORF">ACFPZN_38560</name>
</gene>
<protein>
    <submittedName>
        <fullName evidence="2">Alpha/beta hydrolase</fullName>
    </submittedName>
</protein>
<proteinExistence type="predicted"/>
<dbReference type="SUPFAM" id="SSF53474">
    <property type="entry name" value="alpha/beta-Hydrolases"/>
    <property type="match status" value="1"/>
</dbReference>
<feature type="signal peptide" evidence="1">
    <location>
        <begin position="1"/>
        <end position="33"/>
    </location>
</feature>
<dbReference type="RefSeq" id="WP_378287481.1">
    <property type="nucleotide sequence ID" value="NZ_JBHSON010000071.1"/>
</dbReference>
<accession>A0ABW1ABP0</accession>
<keyword evidence="3" id="KW-1185">Reference proteome</keyword>
<dbReference type="InterPro" id="IPR000801">
    <property type="entry name" value="Esterase-like"/>
</dbReference>